<evidence type="ECO:0000313" key="2">
    <source>
        <dbReference type="EMBL" id="VFK60833.1"/>
    </source>
</evidence>
<reference evidence="1" key="1">
    <citation type="submission" date="2019-02" db="EMBL/GenBank/DDBJ databases">
        <authorList>
            <person name="Gruber-Vodicka R. H."/>
            <person name="Seah K. B. B."/>
        </authorList>
    </citation>
    <scope>NUCLEOTIDE SEQUENCE</scope>
    <source>
        <strain evidence="2">BECK_BY1</strain>
        <strain evidence="3">BECK_BY2</strain>
        <strain evidence="1">BECK_BY3</strain>
    </source>
</reference>
<dbReference type="EMBL" id="CAADFY010000178">
    <property type="protein sequence ID" value="VFK59531.1"/>
    <property type="molecule type" value="Genomic_DNA"/>
</dbReference>
<proteinExistence type="predicted"/>
<dbReference type="EMBL" id="CAADFX010000136">
    <property type="protein sequence ID" value="VFK60833.1"/>
    <property type="molecule type" value="Genomic_DNA"/>
</dbReference>
<name>A0A451A0G6_9GAMM</name>
<sequence length="74" mass="8505">MRKLFERAYQVFGDARYQRLRPLMHDAAWYTAKVSEKQKFWGIGVPGPHPLSALARSANMFMFKLDAFAKPSGN</sequence>
<evidence type="ECO:0000313" key="3">
    <source>
        <dbReference type="EMBL" id="VFK68096.1"/>
    </source>
</evidence>
<dbReference type="AlphaFoldDB" id="A0A451A0G6"/>
<organism evidence="1">
    <name type="scientific">Candidatus Kentrum sp. TUN</name>
    <dbReference type="NCBI Taxonomy" id="2126343"/>
    <lineage>
        <taxon>Bacteria</taxon>
        <taxon>Pseudomonadati</taxon>
        <taxon>Pseudomonadota</taxon>
        <taxon>Gammaproteobacteria</taxon>
        <taxon>Candidatus Kentrum</taxon>
    </lineage>
</organism>
<accession>A0A451A0G6</accession>
<evidence type="ECO:0000313" key="1">
    <source>
        <dbReference type="EMBL" id="VFK59531.1"/>
    </source>
</evidence>
<dbReference type="EMBL" id="CAADFV010000179">
    <property type="protein sequence ID" value="VFK68096.1"/>
    <property type="molecule type" value="Genomic_DNA"/>
</dbReference>
<gene>
    <name evidence="2" type="ORF">BECKTUN1418D_GA0071000_113611</name>
    <name evidence="3" type="ORF">BECKTUN1418E_GA0071001_11797</name>
    <name evidence="1" type="ORF">BECKTUN1418F_GA0071002_11788</name>
</gene>
<protein>
    <submittedName>
        <fullName evidence="1">Uncharacterized protein</fullName>
    </submittedName>
</protein>